<sequence length="301" mass="34067">MALDTASEGNFTTRNPLEVVRLFENLANSSITKNTDSERKKSVASIGKEHMDEVRAKLDMVHELLRKQVCLAEGEVADMEGEENVNFIGGIGFQKFGNQGGNRNFFGNVMLYLNKFSSQIIHAQRDIDKITNEIFLQANSFSIDRLRGPWNNGKNPVELLPYTAAELIHKTIESMHEELIELSAYAYDNIGWHQVSIDNVQDRLHNISNVLKKMDDKWTRNDEATRSFIESWSKMCRDDVDACFPTSSLGHTRTHTDSHGHTLTHTAYERPMCADGHTRTHTDSHGRPVCAGGHQRTSCVY</sequence>
<dbReference type="EMBL" id="LS974622">
    <property type="protein sequence ID" value="CAG7870749.1"/>
    <property type="molecule type" value="Genomic_DNA"/>
</dbReference>
<name>A0A8D9G7B6_BRACM</name>
<evidence type="ECO:0000313" key="1">
    <source>
        <dbReference type="EMBL" id="CAG7870749.1"/>
    </source>
</evidence>
<reference evidence="1 2" key="1">
    <citation type="submission" date="2021-07" db="EMBL/GenBank/DDBJ databases">
        <authorList>
            <consortium name="Genoscope - CEA"/>
            <person name="William W."/>
        </authorList>
    </citation>
    <scope>NUCLEOTIDE SEQUENCE [LARGE SCALE GENOMIC DNA]</scope>
</reference>
<proteinExistence type="predicted"/>
<accession>A0A8D9G7B6</accession>
<dbReference type="Gramene" id="A06p29890.2_BraZ1">
    <property type="protein sequence ID" value="A06p29890.2_BraZ1.CDS"/>
    <property type="gene ID" value="A06g29890.2_BraZ1"/>
</dbReference>
<evidence type="ECO:0000313" key="2">
    <source>
        <dbReference type="Proteomes" id="UP000694005"/>
    </source>
</evidence>
<dbReference type="AlphaFoldDB" id="A0A8D9G7B6"/>
<gene>
    <name evidence="1" type="ORF">BRAPAZ1V2_A06P29890.2</name>
</gene>
<organism evidence="1 2">
    <name type="scientific">Brassica campestris</name>
    <name type="common">Field mustard</name>
    <dbReference type="NCBI Taxonomy" id="3711"/>
    <lineage>
        <taxon>Eukaryota</taxon>
        <taxon>Viridiplantae</taxon>
        <taxon>Streptophyta</taxon>
        <taxon>Embryophyta</taxon>
        <taxon>Tracheophyta</taxon>
        <taxon>Spermatophyta</taxon>
        <taxon>Magnoliopsida</taxon>
        <taxon>eudicotyledons</taxon>
        <taxon>Gunneridae</taxon>
        <taxon>Pentapetalae</taxon>
        <taxon>rosids</taxon>
        <taxon>malvids</taxon>
        <taxon>Brassicales</taxon>
        <taxon>Brassicaceae</taxon>
        <taxon>Brassiceae</taxon>
        <taxon>Brassica</taxon>
    </lineage>
</organism>
<dbReference type="Proteomes" id="UP000694005">
    <property type="component" value="Chromosome A06"/>
</dbReference>
<protein>
    <submittedName>
        <fullName evidence="1">Uncharacterized protein</fullName>
    </submittedName>
</protein>